<proteinExistence type="inferred from homology"/>
<feature type="domain" description="C2H2-type" evidence="13">
    <location>
        <begin position="174"/>
        <end position="201"/>
    </location>
</feature>
<evidence type="ECO:0000256" key="12">
    <source>
        <dbReference type="SAM" id="MobiDB-lite"/>
    </source>
</evidence>
<dbReference type="SMART" id="SM00355">
    <property type="entry name" value="ZnF_C2H2"/>
    <property type="match status" value="9"/>
</dbReference>
<comment type="similarity">
    <text evidence="2">Belongs to the krueppel C2H2-type zinc-finger protein family.</text>
</comment>
<feature type="domain" description="C2H2-type" evidence="13">
    <location>
        <begin position="230"/>
        <end position="257"/>
    </location>
</feature>
<keyword evidence="3" id="KW-0479">Metal-binding</keyword>
<evidence type="ECO:0000256" key="1">
    <source>
        <dbReference type="ARBA" id="ARBA00004123"/>
    </source>
</evidence>
<dbReference type="FunFam" id="3.30.160.60:FF:001662">
    <property type="entry name" value="Zinc finger protein 64"/>
    <property type="match status" value="1"/>
</dbReference>
<accession>A0A833ZBE9</accession>
<keyword evidence="9" id="KW-0804">Transcription</keyword>
<dbReference type="GO" id="GO:0010468">
    <property type="term" value="P:regulation of gene expression"/>
    <property type="evidence" value="ECO:0007669"/>
    <property type="project" value="TreeGrafter"/>
</dbReference>
<evidence type="ECO:0000256" key="10">
    <source>
        <dbReference type="ARBA" id="ARBA00023242"/>
    </source>
</evidence>
<feature type="domain" description="C2H2-type" evidence="13">
    <location>
        <begin position="329"/>
        <end position="356"/>
    </location>
</feature>
<keyword evidence="5 11" id="KW-0863">Zinc-finger</keyword>
<dbReference type="FunFam" id="3.30.160.60:FF:001010">
    <property type="entry name" value="zinc finger protein 64 isoform X3"/>
    <property type="match status" value="2"/>
</dbReference>
<feature type="domain" description="C2H2-type" evidence="13">
    <location>
        <begin position="202"/>
        <end position="229"/>
    </location>
</feature>
<name>A0A833ZBE9_9CHIR</name>
<evidence type="ECO:0000256" key="7">
    <source>
        <dbReference type="ARBA" id="ARBA00023015"/>
    </source>
</evidence>
<keyword evidence="7" id="KW-0805">Transcription regulation</keyword>
<comment type="subcellular location">
    <subcellularLocation>
        <location evidence="1">Nucleus</location>
    </subcellularLocation>
</comment>
<dbReference type="GO" id="GO:0003677">
    <property type="term" value="F:DNA binding"/>
    <property type="evidence" value="ECO:0007669"/>
    <property type="project" value="UniProtKB-KW"/>
</dbReference>
<dbReference type="Gene3D" id="3.30.160.60">
    <property type="entry name" value="Classic Zinc Finger"/>
    <property type="match status" value="7"/>
</dbReference>
<sequence>MNANSEGESFPGSVQIPGGTTVLVELTPDIHICGICKQQFNNLDTFVAHKQSGCQLPSVPGAAPNTVQFVAEETVPAAQAQTTRTITSETQTVTVSAPEFVFEHGYQTYLPTESSENQTATVIALPAKSRAKKPAAPPAQKRLNCCYPGCQFKTAYGMKDMERHLKIHTGDKPHKCEVCGKCFSRKDKLKTHTRCHTGVKPYKCKTCDYAAADSSSLNKHLRIHSDERPFKCQICPYASRNSSQLTVHLRSHTASEADHGAPKPTCPSTDNSDVQKAPVAAPPSESKEQTATLGERTFNCCYPGCHFKTVHGMKDLDRHLRIHTGDKPHKCEFCDKCFSRKDNLTMHMRCHTSVKPHKCHLCDYAAVDSSSLKKHLRIHSDERPYQCQLCPYASRNSSQLTVHLRSHTAALLTFEAECVGMGHPVPCRRFSSIPGFWNPAVHPTSGQLDMSANTAKCPLGVKIPAPAPHPDTFGTLWSREKLGLSGQLLTLKSQLCPLQAVEPVTSPPLCLSFLVCKMGMLILSSWASCEDERTPFM</sequence>
<evidence type="ECO:0000256" key="11">
    <source>
        <dbReference type="PROSITE-ProRule" id="PRU00042"/>
    </source>
</evidence>
<evidence type="ECO:0000256" key="5">
    <source>
        <dbReference type="ARBA" id="ARBA00022771"/>
    </source>
</evidence>
<gene>
    <name evidence="14" type="ORF">HJG60_020616</name>
</gene>
<comment type="caution">
    <text evidence="14">The sequence shown here is derived from an EMBL/GenBank/DDBJ whole genome shotgun (WGS) entry which is preliminary data.</text>
</comment>
<feature type="domain" description="C2H2-type" evidence="13">
    <location>
        <begin position="385"/>
        <end position="408"/>
    </location>
</feature>
<evidence type="ECO:0000256" key="4">
    <source>
        <dbReference type="ARBA" id="ARBA00022737"/>
    </source>
</evidence>
<dbReference type="PROSITE" id="PS00028">
    <property type="entry name" value="ZINC_FINGER_C2H2_1"/>
    <property type="match status" value="2"/>
</dbReference>
<evidence type="ECO:0000256" key="3">
    <source>
        <dbReference type="ARBA" id="ARBA00022723"/>
    </source>
</evidence>
<dbReference type="PANTHER" id="PTHR16515:SF66">
    <property type="entry name" value="C2H2-TYPE DOMAIN-CONTAINING PROTEIN"/>
    <property type="match status" value="1"/>
</dbReference>
<evidence type="ECO:0000256" key="2">
    <source>
        <dbReference type="ARBA" id="ARBA00006991"/>
    </source>
</evidence>
<evidence type="ECO:0000256" key="9">
    <source>
        <dbReference type="ARBA" id="ARBA00023163"/>
    </source>
</evidence>
<dbReference type="InterPro" id="IPR050331">
    <property type="entry name" value="Zinc_finger"/>
</dbReference>
<keyword evidence="10" id="KW-0539">Nucleus</keyword>
<evidence type="ECO:0000313" key="15">
    <source>
        <dbReference type="Proteomes" id="UP000664940"/>
    </source>
</evidence>
<dbReference type="EMBL" id="JABVXQ010000010">
    <property type="protein sequence ID" value="KAF6089813.1"/>
    <property type="molecule type" value="Genomic_DNA"/>
</dbReference>
<reference evidence="14 15" key="1">
    <citation type="journal article" date="2020" name="Nature">
        <title>Six reference-quality genomes reveal evolution of bat adaptations.</title>
        <authorList>
            <person name="Jebb D."/>
            <person name="Huang Z."/>
            <person name="Pippel M."/>
            <person name="Hughes G.M."/>
            <person name="Lavrichenko K."/>
            <person name="Devanna P."/>
            <person name="Winkler S."/>
            <person name="Jermiin L.S."/>
            <person name="Skirmuntt E.C."/>
            <person name="Katzourakis A."/>
            <person name="Burkitt-Gray L."/>
            <person name="Ray D.A."/>
            <person name="Sullivan K.A.M."/>
            <person name="Roscito J.G."/>
            <person name="Kirilenko B.M."/>
            <person name="Davalos L.M."/>
            <person name="Corthals A.P."/>
            <person name="Power M.L."/>
            <person name="Jones G."/>
            <person name="Ransome R.D."/>
            <person name="Dechmann D.K.N."/>
            <person name="Locatelli A.G."/>
            <person name="Puechmaille S.J."/>
            <person name="Fedrigo O."/>
            <person name="Jarvis E.D."/>
            <person name="Hiller M."/>
            <person name="Vernes S.C."/>
            <person name="Myers E.W."/>
            <person name="Teeling E.C."/>
        </authorList>
    </citation>
    <scope>NUCLEOTIDE SEQUENCE [LARGE SCALE GENOMIC DNA]</scope>
    <source>
        <strain evidence="14">Bat1K_MPI-CBG_1</strain>
    </source>
</reference>
<dbReference type="PANTHER" id="PTHR16515">
    <property type="entry name" value="PR DOMAIN ZINC FINGER PROTEIN"/>
    <property type="match status" value="1"/>
</dbReference>
<evidence type="ECO:0000256" key="8">
    <source>
        <dbReference type="ARBA" id="ARBA00023125"/>
    </source>
</evidence>
<keyword evidence="4" id="KW-0677">Repeat</keyword>
<feature type="domain" description="C2H2-type" evidence="13">
    <location>
        <begin position="298"/>
        <end position="328"/>
    </location>
</feature>
<dbReference type="GO" id="GO:0008270">
    <property type="term" value="F:zinc ion binding"/>
    <property type="evidence" value="ECO:0007669"/>
    <property type="project" value="UniProtKB-KW"/>
</dbReference>
<protein>
    <submittedName>
        <fullName evidence="14">ZFP64 zinc finger protein</fullName>
    </submittedName>
</protein>
<dbReference type="AlphaFoldDB" id="A0A833ZBE9"/>
<dbReference type="FunFam" id="3.30.160.60:FF:000223">
    <property type="entry name" value="zinc finger protein 64 isoform X1"/>
    <property type="match status" value="1"/>
</dbReference>
<feature type="domain" description="C2H2-type" evidence="13">
    <location>
        <begin position="357"/>
        <end position="384"/>
    </location>
</feature>
<evidence type="ECO:0000259" key="13">
    <source>
        <dbReference type="PROSITE" id="PS50157"/>
    </source>
</evidence>
<evidence type="ECO:0000256" key="6">
    <source>
        <dbReference type="ARBA" id="ARBA00022833"/>
    </source>
</evidence>
<dbReference type="InterPro" id="IPR013087">
    <property type="entry name" value="Znf_C2H2_type"/>
</dbReference>
<feature type="region of interest" description="Disordered" evidence="12">
    <location>
        <begin position="250"/>
        <end position="288"/>
    </location>
</feature>
<keyword evidence="6" id="KW-0862">Zinc</keyword>
<dbReference type="Pfam" id="PF00096">
    <property type="entry name" value="zf-C2H2"/>
    <property type="match status" value="6"/>
</dbReference>
<organism evidence="14 15">
    <name type="scientific">Phyllostomus discolor</name>
    <name type="common">pale spear-nosed bat</name>
    <dbReference type="NCBI Taxonomy" id="89673"/>
    <lineage>
        <taxon>Eukaryota</taxon>
        <taxon>Metazoa</taxon>
        <taxon>Chordata</taxon>
        <taxon>Craniata</taxon>
        <taxon>Vertebrata</taxon>
        <taxon>Euteleostomi</taxon>
        <taxon>Mammalia</taxon>
        <taxon>Eutheria</taxon>
        <taxon>Laurasiatheria</taxon>
        <taxon>Chiroptera</taxon>
        <taxon>Yangochiroptera</taxon>
        <taxon>Phyllostomidae</taxon>
        <taxon>Phyllostominae</taxon>
        <taxon>Phyllostomus</taxon>
    </lineage>
</organism>
<dbReference type="PROSITE" id="PS50157">
    <property type="entry name" value="ZINC_FINGER_C2H2_2"/>
    <property type="match status" value="7"/>
</dbReference>
<dbReference type="Proteomes" id="UP000664940">
    <property type="component" value="Unassembled WGS sequence"/>
</dbReference>
<dbReference type="GO" id="GO:0005634">
    <property type="term" value="C:nucleus"/>
    <property type="evidence" value="ECO:0007669"/>
    <property type="project" value="UniProtKB-SubCell"/>
</dbReference>
<evidence type="ECO:0000313" key="14">
    <source>
        <dbReference type="EMBL" id="KAF6089813.1"/>
    </source>
</evidence>
<keyword evidence="8" id="KW-0238">DNA-binding</keyword>
<dbReference type="FunFam" id="3.30.160.60:FF:000255">
    <property type="entry name" value="Zinc finger and AT-hook domain containing"/>
    <property type="match status" value="1"/>
</dbReference>
<dbReference type="FunFam" id="3.30.160.60:FF:000669">
    <property type="entry name" value="zinc finger protein 64 isoform X1"/>
    <property type="match status" value="1"/>
</dbReference>
<dbReference type="SUPFAM" id="SSF57667">
    <property type="entry name" value="beta-beta-alpha zinc fingers"/>
    <property type="match status" value="5"/>
</dbReference>
<dbReference type="InterPro" id="IPR036236">
    <property type="entry name" value="Znf_C2H2_sf"/>
</dbReference>